<dbReference type="AlphaFoldDB" id="A0A8H7E6L5"/>
<feature type="region of interest" description="Disordered" evidence="1">
    <location>
        <begin position="172"/>
        <end position="233"/>
    </location>
</feature>
<feature type="compositionally biased region" description="Pro residues" evidence="1">
    <location>
        <begin position="327"/>
        <end position="343"/>
    </location>
</feature>
<evidence type="ECO:0000313" key="2">
    <source>
        <dbReference type="EMBL" id="KAF7510133.1"/>
    </source>
</evidence>
<feature type="region of interest" description="Disordered" evidence="1">
    <location>
        <begin position="22"/>
        <end position="64"/>
    </location>
</feature>
<name>A0A8H7E6L5_9EURO</name>
<feature type="compositionally biased region" description="Basic and acidic residues" evidence="1">
    <location>
        <begin position="196"/>
        <end position="218"/>
    </location>
</feature>
<dbReference type="EMBL" id="JAACFV010000033">
    <property type="protein sequence ID" value="KAF7510133.1"/>
    <property type="molecule type" value="Genomic_DNA"/>
</dbReference>
<protein>
    <submittedName>
        <fullName evidence="2">Uncharacterized protein</fullName>
    </submittedName>
</protein>
<feature type="region of interest" description="Disordered" evidence="1">
    <location>
        <begin position="300"/>
        <end position="370"/>
    </location>
</feature>
<comment type="caution">
    <text evidence="2">The sequence shown here is derived from an EMBL/GenBank/DDBJ whole genome shotgun (WGS) entry which is preliminary data.</text>
</comment>
<accession>A0A8H7E6L5</accession>
<keyword evidence="3" id="KW-1185">Reference proteome</keyword>
<gene>
    <name evidence="2" type="ORF">GJ744_007032</name>
</gene>
<organism evidence="2 3">
    <name type="scientific">Endocarpon pusillum</name>
    <dbReference type="NCBI Taxonomy" id="364733"/>
    <lineage>
        <taxon>Eukaryota</taxon>
        <taxon>Fungi</taxon>
        <taxon>Dikarya</taxon>
        <taxon>Ascomycota</taxon>
        <taxon>Pezizomycotina</taxon>
        <taxon>Eurotiomycetes</taxon>
        <taxon>Chaetothyriomycetidae</taxon>
        <taxon>Verrucariales</taxon>
        <taxon>Verrucariaceae</taxon>
        <taxon>Endocarpon</taxon>
    </lineage>
</organism>
<dbReference type="OrthoDB" id="4157485at2759"/>
<evidence type="ECO:0000256" key="1">
    <source>
        <dbReference type="SAM" id="MobiDB-lite"/>
    </source>
</evidence>
<feature type="compositionally biased region" description="Pro residues" evidence="1">
    <location>
        <begin position="27"/>
        <end position="40"/>
    </location>
</feature>
<proteinExistence type="predicted"/>
<feature type="compositionally biased region" description="Polar residues" evidence="1">
    <location>
        <begin position="310"/>
        <end position="323"/>
    </location>
</feature>
<evidence type="ECO:0000313" key="3">
    <source>
        <dbReference type="Proteomes" id="UP000606974"/>
    </source>
</evidence>
<feature type="region of interest" description="Disordered" evidence="1">
    <location>
        <begin position="93"/>
        <end position="141"/>
    </location>
</feature>
<dbReference type="Proteomes" id="UP000606974">
    <property type="component" value="Unassembled WGS sequence"/>
</dbReference>
<reference evidence="2" key="1">
    <citation type="submission" date="2020-02" db="EMBL/GenBank/DDBJ databases">
        <authorList>
            <person name="Palmer J.M."/>
        </authorList>
    </citation>
    <scope>NUCLEOTIDE SEQUENCE</scope>
    <source>
        <strain evidence="2">EPUS1.4</strain>
        <tissue evidence="2">Thallus</tissue>
    </source>
</reference>
<sequence length="441" mass="49092">MAAPETPRRSLLGRLVGTLTQYVPTPRRTPPLNNPIPPAAQPATTLSPAHAAAEASQNSIASDSWHPGLVQSKYLSEYENMFVDMNKTPLRRPVRRAQTSPPKRRNTRANVIEMPRSAMKKRSAPMDDEEQPTPSNSKRVKFNKALVQERILSPPHPGERDSVPEQRFLFSKKRPHATEPYSGKQFADTPNMFDESPSKRARHEDGDASRSKRARYESGDESTCDSDITPTTKNNTRINKEILEEEQFVPNRTQPRPGTFELNYDTYADEESLLSEERSAIAPPEELTAAYNPPSANTTPGLFALEYSDDSINPDTSSLVNDDTTPTPGPSKPPTRAASPPPSLESSTSQNEAETADAQPPTPPPPHAAEIDAEMGALPWPKPVTYVDAGIASQHIINLLNARYDEEDEYYAGLWWDREYPKYTSALKTAKKEGREMEIEF</sequence>